<dbReference type="InterPro" id="IPR036116">
    <property type="entry name" value="FN3_sf"/>
</dbReference>
<dbReference type="CDD" id="cd00063">
    <property type="entry name" value="FN3"/>
    <property type="match status" value="1"/>
</dbReference>
<name>A0A1G2U4D7_9BACT</name>
<proteinExistence type="predicted"/>
<dbReference type="InterPro" id="IPR013783">
    <property type="entry name" value="Ig-like_fold"/>
</dbReference>
<dbReference type="EMBL" id="MHWD01000016">
    <property type="protein sequence ID" value="OHB03780.1"/>
    <property type="molecule type" value="Genomic_DNA"/>
</dbReference>
<evidence type="ECO:0000313" key="3">
    <source>
        <dbReference type="EMBL" id="OHB03780.1"/>
    </source>
</evidence>
<sequence length="358" mass="37944">MNKIIGIIIGIVVLVGIGWFVMVRDDSSDTSDVVQDNNSNTGTVQNPTQARAPIVLADQKAIPTDTTAVVTGKVTPNGAITSYWYEYGTTPDMGKMTTRHMLGSGFSAISSPAYITGLTKDTTYYFRLNAENQFGKVSNGKHSFVTSSEFTPIVGKISTAKTLPATSITRTSADLHGEVLPNQADTQYWFEYGPTVNLGNISSFSSAGKGTATLPVAASLSNLSPSTTYYFRINSQNIFGTVNGVVLNFETSGPSNTAVPTASTVSATSVTDSTANLRGIVNAKGANTNYWFEYSTDSGFKASALKTTEKAAVGSGEIDVPVSAMASPLLSKTTYYFRVVAENSLGTTRGDSMNFKSK</sequence>
<evidence type="ECO:0000313" key="4">
    <source>
        <dbReference type="Proteomes" id="UP000179283"/>
    </source>
</evidence>
<organism evidence="3 4">
    <name type="scientific">Candidatus Zambryskibacteria bacterium RIFCSPLOWO2_01_FULL_43_17</name>
    <dbReference type="NCBI Taxonomy" id="1802760"/>
    <lineage>
        <taxon>Bacteria</taxon>
        <taxon>Candidatus Zambryskiibacteriota</taxon>
    </lineage>
</organism>
<dbReference type="InterPro" id="IPR003961">
    <property type="entry name" value="FN3_dom"/>
</dbReference>
<dbReference type="SUPFAM" id="SSF49265">
    <property type="entry name" value="Fibronectin type III"/>
    <property type="match status" value="2"/>
</dbReference>
<keyword evidence="1" id="KW-0472">Membrane</keyword>
<feature type="domain" description="Fibronectin type-III" evidence="2">
    <location>
        <begin position="52"/>
        <end position="154"/>
    </location>
</feature>
<dbReference type="Gene3D" id="2.60.40.10">
    <property type="entry name" value="Immunoglobulins"/>
    <property type="match status" value="3"/>
</dbReference>
<dbReference type="SMART" id="SM00060">
    <property type="entry name" value="FN3"/>
    <property type="match status" value="3"/>
</dbReference>
<dbReference type="Proteomes" id="UP000179283">
    <property type="component" value="Unassembled WGS sequence"/>
</dbReference>
<protein>
    <recommendedName>
        <fullName evidence="2">Fibronectin type-III domain-containing protein</fullName>
    </recommendedName>
</protein>
<keyword evidence="1" id="KW-0812">Transmembrane</keyword>
<comment type="caution">
    <text evidence="3">The sequence shown here is derived from an EMBL/GenBank/DDBJ whole genome shotgun (WGS) entry which is preliminary data.</text>
</comment>
<dbReference type="PROSITE" id="PS50853">
    <property type="entry name" value="FN3"/>
    <property type="match status" value="1"/>
</dbReference>
<reference evidence="3 4" key="1">
    <citation type="journal article" date="2016" name="Nat. Commun.">
        <title>Thousands of microbial genomes shed light on interconnected biogeochemical processes in an aquifer system.</title>
        <authorList>
            <person name="Anantharaman K."/>
            <person name="Brown C.T."/>
            <person name="Hug L.A."/>
            <person name="Sharon I."/>
            <person name="Castelle C.J."/>
            <person name="Probst A.J."/>
            <person name="Thomas B.C."/>
            <person name="Singh A."/>
            <person name="Wilkins M.J."/>
            <person name="Karaoz U."/>
            <person name="Brodie E.L."/>
            <person name="Williams K.H."/>
            <person name="Hubbard S.S."/>
            <person name="Banfield J.F."/>
        </authorList>
    </citation>
    <scope>NUCLEOTIDE SEQUENCE [LARGE SCALE GENOMIC DNA]</scope>
</reference>
<evidence type="ECO:0000259" key="2">
    <source>
        <dbReference type="PROSITE" id="PS50853"/>
    </source>
</evidence>
<gene>
    <name evidence="3" type="ORF">A2920_01870</name>
</gene>
<dbReference type="AlphaFoldDB" id="A0A1G2U4D7"/>
<evidence type="ECO:0000256" key="1">
    <source>
        <dbReference type="SAM" id="Phobius"/>
    </source>
</evidence>
<accession>A0A1G2U4D7</accession>
<keyword evidence="1" id="KW-1133">Transmembrane helix</keyword>
<feature type="transmembrane region" description="Helical" evidence="1">
    <location>
        <begin position="5"/>
        <end position="22"/>
    </location>
</feature>